<dbReference type="EMBL" id="BMPG01000011">
    <property type="protein sequence ID" value="GGL73751.1"/>
    <property type="molecule type" value="Genomic_DNA"/>
</dbReference>
<dbReference type="RefSeq" id="WP_188981095.1">
    <property type="nucleotide sequence ID" value="NZ_BMPG01000011.1"/>
</dbReference>
<dbReference type="Proteomes" id="UP000607197">
    <property type="component" value="Unassembled WGS sequence"/>
</dbReference>
<keyword evidence="1" id="KW-0472">Membrane</keyword>
<protein>
    <submittedName>
        <fullName evidence="2">Uncharacterized protein</fullName>
    </submittedName>
</protein>
<gene>
    <name evidence="2" type="ORF">GCM10009039_34850</name>
</gene>
<reference evidence="2" key="1">
    <citation type="journal article" date="2014" name="Int. J. Syst. Evol. Microbiol.">
        <title>Complete genome sequence of Corynebacterium casei LMG S-19264T (=DSM 44701T), isolated from a smear-ripened cheese.</title>
        <authorList>
            <consortium name="US DOE Joint Genome Institute (JGI-PGF)"/>
            <person name="Walter F."/>
            <person name="Albersmeier A."/>
            <person name="Kalinowski J."/>
            <person name="Ruckert C."/>
        </authorList>
    </citation>
    <scope>NUCLEOTIDE SEQUENCE</scope>
    <source>
        <strain evidence="2">JCM 19596</strain>
    </source>
</reference>
<feature type="transmembrane region" description="Helical" evidence="1">
    <location>
        <begin position="76"/>
        <end position="97"/>
    </location>
</feature>
<feature type="transmembrane region" description="Helical" evidence="1">
    <location>
        <begin position="104"/>
        <end position="126"/>
    </location>
</feature>
<dbReference type="AlphaFoldDB" id="A0A830FNP0"/>
<evidence type="ECO:0000313" key="2">
    <source>
        <dbReference type="EMBL" id="GGL73751.1"/>
    </source>
</evidence>
<evidence type="ECO:0000313" key="3">
    <source>
        <dbReference type="Proteomes" id="UP000607197"/>
    </source>
</evidence>
<organism evidence="2 3">
    <name type="scientific">Halocalculus aciditolerans</name>
    <dbReference type="NCBI Taxonomy" id="1383812"/>
    <lineage>
        <taxon>Archaea</taxon>
        <taxon>Methanobacteriati</taxon>
        <taxon>Methanobacteriota</taxon>
        <taxon>Stenosarchaea group</taxon>
        <taxon>Halobacteria</taxon>
        <taxon>Halobacteriales</taxon>
        <taxon>Halobacteriaceae</taxon>
        <taxon>Halocalculus</taxon>
    </lineage>
</organism>
<accession>A0A830FNP0</accession>
<evidence type="ECO:0000256" key="1">
    <source>
        <dbReference type="SAM" id="Phobius"/>
    </source>
</evidence>
<comment type="caution">
    <text evidence="2">The sequence shown here is derived from an EMBL/GenBank/DDBJ whole genome shotgun (WGS) entry which is preliminary data.</text>
</comment>
<name>A0A830FNP0_9EURY</name>
<keyword evidence="3" id="KW-1185">Reference proteome</keyword>
<proteinExistence type="predicted"/>
<sequence length="173" mass="18222">MVDLPESHGKVLQDHITEGESIATVEYDGETTTAVSGRRLYQVEVDDAGVESVTAIGLDAVTRIDTERHPDEEQDAAGVIVGSVLSVAGLALAGFGLTQSSVKILLFVIGGILAITIGLVILATALDTEDGHAEIEVTTGTDEWELEVGLNSDLPETVSERVSRRAVPIDTVE</sequence>
<keyword evidence="1" id="KW-0812">Transmembrane</keyword>
<keyword evidence="1" id="KW-1133">Transmembrane helix</keyword>
<reference evidence="2" key="2">
    <citation type="submission" date="2020-09" db="EMBL/GenBank/DDBJ databases">
        <authorList>
            <person name="Sun Q."/>
            <person name="Ohkuma M."/>
        </authorList>
    </citation>
    <scope>NUCLEOTIDE SEQUENCE</scope>
    <source>
        <strain evidence="2">JCM 19596</strain>
    </source>
</reference>